<accession>A0A8J4IAH4</accession>
<feature type="non-terminal residue" evidence="1">
    <location>
        <position position="105"/>
    </location>
</feature>
<dbReference type="EMBL" id="VUKU01018930">
    <property type="protein sequence ID" value="KAF1418738.1"/>
    <property type="molecule type" value="Genomic_DNA"/>
</dbReference>
<gene>
    <name evidence="1" type="ORF">FQV24_0013140</name>
</gene>
<protein>
    <submittedName>
        <fullName evidence="1">Uncharacterized protein</fullName>
    </submittedName>
</protein>
<evidence type="ECO:0000313" key="1">
    <source>
        <dbReference type="EMBL" id="KAF1418738.1"/>
    </source>
</evidence>
<evidence type="ECO:0000313" key="2">
    <source>
        <dbReference type="Proteomes" id="UP000785099"/>
    </source>
</evidence>
<reference evidence="1 2" key="1">
    <citation type="journal article" date="2019" name="Gigascience">
        <title>High-coverage genomes to elucidate the evolution of penguins.</title>
        <authorList>
            <person name="Pan H."/>
            <person name="Cole T.L."/>
            <person name="Bi X."/>
            <person name="Fang M."/>
            <person name="Zhou C."/>
            <person name="Yang Z."/>
            <person name="Ksepka D.T."/>
            <person name="Hart T."/>
            <person name="Bouzat J.L."/>
            <person name="Argilla L.S."/>
            <person name="Bertelsen M.F."/>
            <person name="Boersma P.D."/>
            <person name="Bost C.A."/>
            <person name="Cherel Y."/>
            <person name="Dann P."/>
            <person name="Fiddaman S.R."/>
            <person name="Howard P."/>
            <person name="Labuschagne K."/>
            <person name="Mattern T."/>
            <person name="Miller G."/>
            <person name="Parker P."/>
            <person name="Phillips R.A."/>
            <person name="Quillfeldt P."/>
            <person name="Ryan P.G."/>
            <person name="Taylor H."/>
            <person name="Thompson D.R."/>
            <person name="Young M.J."/>
            <person name="Ellegaard M.R."/>
            <person name="Gilbert M.T.P."/>
            <person name="Sinding M.S."/>
            <person name="Pacheco G."/>
            <person name="Shepherd L.D."/>
            <person name="Tennyson A.J.D."/>
            <person name="Grosser S."/>
            <person name="Kay E."/>
            <person name="Nupen L.J."/>
            <person name="Ellenberg U."/>
            <person name="Houston D.M."/>
            <person name="Reeve A.H."/>
            <person name="Johnson K."/>
            <person name="Masello J.F."/>
            <person name="Stracke T."/>
            <person name="McKinlay B."/>
            <person name="Borboroglu P.G."/>
            <person name="Zhang D.X."/>
            <person name="Zhang G."/>
        </authorList>
    </citation>
    <scope>NUCLEOTIDE SEQUENCE [LARGE SCALE GENOMIC DNA]</scope>
    <source>
        <strain evidence="1">GAPE 212</strain>
    </source>
</reference>
<proteinExistence type="predicted"/>
<organism evidence="1 2">
    <name type="scientific">Spheniscus mendiculus</name>
    <name type="common">Galapagos penguin</name>
    <dbReference type="NCBI Taxonomy" id="156760"/>
    <lineage>
        <taxon>Eukaryota</taxon>
        <taxon>Metazoa</taxon>
        <taxon>Chordata</taxon>
        <taxon>Craniata</taxon>
        <taxon>Vertebrata</taxon>
        <taxon>Euteleostomi</taxon>
        <taxon>Archelosauria</taxon>
        <taxon>Archosauria</taxon>
        <taxon>Dinosauria</taxon>
        <taxon>Saurischia</taxon>
        <taxon>Theropoda</taxon>
        <taxon>Coelurosauria</taxon>
        <taxon>Aves</taxon>
        <taxon>Neognathae</taxon>
        <taxon>Neoaves</taxon>
        <taxon>Aequornithes</taxon>
        <taxon>Sphenisciformes</taxon>
        <taxon>Spheniscidae</taxon>
        <taxon>Spheniscus</taxon>
    </lineage>
</organism>
<dbReference type="Proteomes" id="UP000785099">
    <property type="component" value="Unassembled WGS sequence"/>
</dbReference>
<feature type="non-terminal residue" evidence="1">
    <location>
        <position position="1"/>
    </location>
</feature>
<comment type="caution">
    <text evidence="1">The sequence shown here is derived from an EMBL/GenBank/DDBJ whole genome shotgun (WGS) entry which is preliminary data.</text>
</comment>
<keyword evidence="2" id="KW-1185">Reference proteome</keyword>
<sequence length="105" mass="11582">SLTDSVFGYTLCSEDPLTLSQSPSESILTFDKDLQMILTESSCPPPHFPSAKTQFAINWKKFTGFWANSTSKLLGSNISQYARGTSLLKLPLLSRLISCCFTVPK</sequence>
<name>A0A8J4IAH4_SPHME</name>
<dbReference type="AlphaFoldDB" id="A0A8J4IAH4"/>